<evidence type="ECO:0000256" key="1">
    <source>
        <dbReference type="SAM" id="SignalP"/>
    </source>
</evidence>
<sequence>MAPIVTIATVALWATLASARTNKIRALPFVSLRCEGVTSELPIELTEGKCKNVHLQSVLFQQTAKAKDAGWVHDIEVGDKLCNVELYSTQDCTNNDYAPDVVSLPMPLHIQQCQTPFGQNQFLSMKFVCKSRAVSYTTPVTRTLTSWIADNKTSYSPKLYESTYSTVVNTYVGAARQARATGVAVEKRRSRQGQVPVQYNHPWTGSPVCFDCWALKLKNIGSDFQCETPAQEVCLPSSSVSLSTLISTTTVDIVPSETSTTPELPTSTVTFTSTATTEAPALSTSTVTFTSTATTETPALSISTVTFTSTASTETPALSTSTVTSTSTAITTTPARKEIDGDDADTDDEDNDNVETITVMGEPATSTVKATQSPVVMELPTKLEARGHKSKMYVWMKHPFSGVPVCAKAKWHEHGKNKNHVIIKGNEDAKHCRTAINIGGTGPGI</sequence>
<feature type="chain" id="PRO_5040334410" evidence="1">
    <location>
        <begin position="20"/>
        <end position="445"/>
    </location>
</feature>
<accession>A0A9P4JRB8</accession>
<reference evidence="2" key="1">
    <citation type="journal article" date="2020" name="Stud. Mycol.">
        <title>101 Dothideomycetes genomes: a test case for predicting lifestyles and emergence of pathogens.</title>
        <authorList>
            <person name="Haridas S."/>
            <person name="Albert R."/>
            <person name="Binder M."/>
            <person name="Bloem J."/>
            <person name="Labutti K."/>
            <person name="Salamov A."/>
            <person name="Andreopoulos B."/>
            <person name="Baker S."/>
            <person name="Barry K."/>
            <person name="Bills G."/>
            <person name="Bluhm B."/>
            <person name="Cannon C."/>
            <person name="Castanera R."/>
            <person name="Culley D."/>
            <person name="Daum C."/>
            <person name="Ezra D."/>
            <person name="Gonzalez J."/>
            <person name="Henrissat B."/>
            <person name="Kuo A."/>
            <person name="Liang C."/>
            <person name="Lipzen A."/>
            <person name="Lutzoni F."/>
            <person name="Magnuson J."/>
            <person name="Mondo S."/>
            <person name="Nolan M."/>
            <person name="Ohm R."/>
            <person name="Pangilinan J."/>
            <person name="Park H.-J."/>
            <person name="Ramirez L."/>
            <person name="Alfaro M."/>
            <person name="Sun H."/>
            <person name="Tritt A."/>
            <person name="Yoshinaga Y."/>
            <person name="Zwiers L.-H."/>
            <person name="Turgeon B."/>
            <person name="Goodwin S."/>
            <person name="Spatafora J."/>
            <person name="Crous P."/>
            <person name="Grigoriev I."/>
        </authorList>
    </citation>
    <scope>NUCLEOTIDE SEQUENCE</scope>
    <source>
        <strain evidence="2">ATCC 74209</strain>
    </source>
</reference>
<keyword evidence="1" id="KW-0732">Signal</keyword>
<keyword evidence="3" id="KW-1185">Reference proteome</keyword>
<dbReference type="EMBL" id="ML993964">
    <property type="protein sequence ID" value="KAF2201717.1"/>
    <property type="molecule type" value="Genomic_DNA"/>
</dbReference>
<evidence type="ECO:0000313" key="3">
    <source>
        <dbReference type="Proteomes" id="UP000799536"/>
    </source>
</evidence>
<dbReference type="AlphaFoldDB" id="A0A9P4JRB8"/>
<protein>
    <submittedName>
        <fullName evidence="2">Uncharacterized protein</fullName>
    </submittedName>
</protein>
<organism evidence="2 3">
    <name type="scientific">Delitschia confertaspora ATCC 74209</name>
    <dbReference type="NCBI Taxonomy" id="1513339"/>
    <lineage>
        <taxon>Eukaryota</taxon>
        <taxon>Fungi</taxon>
        <taxon>Dikarya</taxon>
        <taxon>Ascomycota</taxon>
        <taxon>Pezizomycotina</taxon>
        <taxon>Dothideomycetes</taxon>
        <taxon>Pleosporomycetidae</taxon>
        <taxon>Pleosporales</taxon>
        <taxon>Delitschiaceae</taxon>
        <taxon>Delitschia</taxon>
    </lineage>
</organism>
<dbReference type="OrthoDB" id="3691081at2759"/>
<comment type="caution">
    <text evidence="2">The sequence shown here is derived from an EMBL/GenBank/DDBJ whole genome shotgun (WGS) entry which is preliminary data.</text>
</comment>
<feature type="signal peptide" evidence="1">
    <location>
        <begin position="1"/>
        <end position="19"/>
    </location>
</feature>
<gene>
    <name evidence="2" type="ORF">GQ43DRAFT_431386</name>
</gene>
<proteinExistence type="predicted"/>
<evidence type="ECO:0000313" key="2">
    <source>
        <dbReference type="EMBL" id="KAF2201717.1"/>
    </source>
</evidence>
<dbReference type="Proteomes" id="UP000799536">
    <property type="component" value="Unassembled WGS sequence"/>
</dbReference>
<name>A0A9P4JRB8_9PLEO</name>